<evidence type="ECO:0008006" key="3">
    <source>
        <dbReference type="Google" id="ProtNLM"/>
    </source>
</evidence>
<dbReference type="Pfam" id="PF03746">
    <property type="entry name" value="LamB_YcsF"/>
    <property type="match status" value="1"/>
</dbReference>
<dbReference type="Proteomes" id="UP000002297">
    <property type="component" value="Chromosome"/>
</dbReference>
<dbReference type="EMBL" id="CP002046">
    <property type="protein sequence ID" value="EAP86143.1"/>
    <property type="molecule type" value="Genomic_DNA"/>
</dbReference>
<dbReference type="STRING" id="216432.CA2559_08921"/>
<proteinExistence type="predicted"/>
<dbReference type="OrthoDB" id="9773478at2"/>
<dbReference type="KEGG" id="cat:CA2559_08921"/>
<evidence type="ECO:0000313" key="2">
    <source>
        <dbReference type="Proteomes" id="UP000002297"/>
    </source>
</evidence>
<dbReference type="AlphaFoldDB" id="A3UBZ2"/>
<dbReference type="HOGENOM" id="CLU_069535_0_0_10"/>
<dbReference type="InterPro" id="IPR005501">
    <property type="entry name" value="LamB/YcsF/PxpA-like"/>
</dbReference>
<dbReference type="RefSeq" id="WP_013187529.1">
    <property type="nucleotide sequence ID" value="NC_014230.1"/>
</dbReference>
<keyword evidence="2" id="KW-1185">Reference proteome</keyword>
<dbReference type="Gene3D" id="3.20.20.370">
    <property type="entry name" value="Glycoside hydrolase/deacetylase"/>
    <property type="match status" value="1"/>
</dbReference>
<dbReference type="PANTHER" id="PTHR30292">
    <property type="entry name" value="UNCHARACTERIZED PROTEIN YBGL-RELATED"/>
    <property type="match status" value="1"/>
</dbReference>
<sequence length="248" mass="27889">MKTIDINCDLGEGGLYDHKLMPLITSCSIACGGHFGNIDTMNSAVVLAKQHQVKIGAHPSYPDHQNFGRVSLKDMPKQDLKDSLLNQLHTLNDIASFHNYPLTHIKPHGALYNDANVDEPIAKLIIETVQEFNSEIPIFVAPESIISKIVKGKIDMITEGFADRSYNTDYTLKSRKLDGAVLKLKEEVLRHVLQILKYNRVEVSKDSFIPITIETLCMHSDTENSVKLLDDLHKFLIENSIKIEPYGH</sequence>
<dbReference type="GO" id="GO:0005975">
    <property type="term" value="P:carbohydrate metabolic process"/>
    <property type="evidence" value="ECO:0007669"/>
    <property type="project" value="InterPro"/>
</dbReference>
<accession>A3UBZ2</accession>
<dbReference type="GeneID" id="89453535"/>
<dbReference type="InterPro" id="IPR011330">
    <property type="entry name" value="Glyco_hydro/deAcase_b/a-brl"/>
</dbReference>
<reference evidence="1 2" key="1">
    <citation type="journal article" date="2010" name="J. Bacteriol.">
        <title>The complete genome sequence of Croceibacter atlanticus HTCC2559T.</title>
        <authorList>
            <person name="Oh H.M."/>
            <person name="Kang I."/>
            <person name="Ferriera S."/>
            <person name="Giovannoni S.J."/>
            <person name="Cho J.C."/>
        </authorList>
    </citation>
    <scope>NUCLEOTIDE SEQUENCE [LARGE SCALE GENOMIC DNA]</scope>
    <source>
        <strain evidence="2">ATCC BAA-628 / HTCC2559 / KCTC 12090</strain>
    </source>
</reference>
<organism evidence="1 2">
    <name type="scientific">Croceibacter atlanticus (strain ATCC BAA-628 / JCM 21780 / CIP 108009 / IAM 15332 / KCTC 12090 / HTCC2559)</name>
    <dbReference type="NCBI Taxonomy" id="216432"/>
    <lineage>
        <taxon>Bacteria</taxon>
        <taxon>Pseudomonadati</taxon>
        <taxon>Bacteroidota</taxon>
        <taxon>Flavobacteriia</taxon>
        <taxon>Flavobacteriales</taxon>
        <taxon>Flavobacteriaceae</taxon>
        <taxon>Croceibacter</taxon>
    </lineage>
</organism>
<dbReference type="SUPFAM" id="SSF88713">
    <property type="entry name" value="Glycoside hydrolase/deacetylase"/>
    <property type="match status" value="1"/>
</dbReference>
<name>A3UBZ2_CROAH</name>
<dbReference type="CDD" id="cd10801">
    <property type="entry name" value="LamB_YcsF_like_1"/>
    <property type="match status" value="1"/>
</dbReference>
<gene>
    <name evidence="1" type="ordered locus">CA2559_08921</name>
</gene>
<protein>
    <recommendedName>
        <fullName evidence="3">LamB/YcsF family protein</fullName>
    </recommendedName>
</protein>
<dbReference type="eggNOG" id="COG1540">
    <property type="taxonomic scope" value="Bacteria"/>
</dbReference>
<dbReference type="PANTHER" id="PTHR30292:SF0">
    <property type="entry name" value="5-OXOPROLINASE SUBUNIT A"/>
    <property type="match status" value="1"/>
</dbReference>
<evidence type="ECO:0000313" key="1">
    <source>
        <dbReference type="EMBL" id="EAP86143.1"/>
    </source>
</evidence>